<keyword evidence="5" id="KW-1185">Reference proteome</keyword>
<organism evidence="5 6">
    <name type="scientific">Lingula anatina</name>
    <name type="common">Brachiopod</name>
    <name type="synonym">Lingula unguis</name>
    <dbReference type="NCBI Taxonomy" id="7574"/>
    <lineage>
        <taxon>Eukaryota</taxon>
        <taxon>Metazoa</taxon>
        <taxon>Spiralia</taxon>
        <taxon>Lophotrochozoa</taxon>
        <taxon>Brachiopoda</taxon>
        <taxon>Linguliformea</taxon>
        <taxon>Lingulata</taxon>
        <taxon>Lingulida</taxon>
        <taxon>Linguloidea</taxon>
        <taxon>Lingulidae</taxon>
        <taxon>Lingula</taxon>
    </lineage>
</organism>
<dbReference type="SMART" id="SM00875">
    <property type="entry name" value="BACK"/>
    <property type="match status" value="1"/>
</dbReference>
<sequence>MMSGKRKVLKPDQSVEEGTSSRQANLSLLSSPCHGNTVLLGLNELRKEGTLCDYSLVAENTTLKVHKAVLAACSDYFRVMMTGDMREAREDSVHLHWVSAAGLQAVVDFAYTGKLELGIENVEEVLAAASHLQMTDVVRLCCEYLEMAITEENCVDILNLAELYSLLQMKEQAMLFILEHFESISTADQFNSLNHTQMAALLDRNHLKVTSEYHLFLIVLSWIRHRPQQREPQVAQLMSRVRLPLLTGEELVEKVSQEEIMKCNTECNRLLTEAKDYHIVVGKQPLLQSPRTQIRSDQKSIMMIHGENVDSYNLVTKKHTFLKDATIPLYNPCVCVIDNFMYTCGGKYDNNSHNEIATARCFRYDPRFDTWYELASMTEARKDFVMVAYKGALYAIAGQDENILICSMECFQVAKNEWEMKVALPNASVGSAGAVCNDLIYLSGGQLFDGYTGKLMCYNPSEDKWTQKAPMIAPRGNHIMEHVNGRLFVIGGNVEDSYGFAVPTISIEIYSPAVDQWSRSQCQLNVRESGSCVLGSDIYIVGGLNGDHYFSEMIYAYNTNEDVKAVVEEKHSPRIGRACCILTLPQYGF</sequence>
<dbReference type="Pfam" id="PF07707">
    <property type="entry name" value="BACK"/>
    <property type="match status" value="1"/>
</dbReference>
<feature type="domain" description="BTB" evidence="4">
    <location>
        <begin position="52"/>
        <end position="119"/>
    </location>
</feature>
<dbReference type="InterPro" id="IPR015915">
    <property type="entry name" value="Kelch-typ_b-propeller"/>
</dbReference>
<dbReference type="InterPro" id="IPR011333">
    <property type="entry name" value="SKP1/BTB/POZ_sf"/>
</dbReference>
<dbReference type="GO" id="GO:0005737">
    <property type="term" value="C:cytoplasm"/>
    <property type="evidence" value="ECO:0007669"/>
    <property type="project" value="UniProtKB-ARBA"/>
</dbReference>
<dbReference type="OrthoDB" id="1925334at2759"/>
<evidence type="ECO:0000313" key="6">
    <source>
        <dbReference type="RefSeq" id="XP_013408733.1"/>
    </source>
</evidence>
<dbReference type="InterPro" id="IPR000210">
    <property type="entry name" value="BTB/POZ_dom"/>
</dbReference>
<dbReference type="GeneID" id="106172525"/>
<dbReference type="FunFam" id="1.25.40.420:FF:000001">
    <property type="entry name" value="Kelch-like family member 12"/>
    <property type="match status" value="1"/>
</dbReference>
<evidence type="ECO:0000259" key="4">
    <source>
        <dbReference type="PROSITE" id="PS50097"/>
    </source>
</evidence>
<proteinExistence type="predicted"/>
<dbReference type="SUPFAM" id="SSF117281">
    <property type="entry name" value="Kelch motif"/>
    <property type="match status" value="1"/>
</dbReference>
<dbReference type="Proteomes" id="UP000085678">
    <property type="component" value="Unplaced"/>
</dbReference>
<dbReference type="SMART" id="SM00612">
    <property type="entry name" value="Kelch"/>
    <property type="match status" value="6"/>
</dbReference>
<dbReference type="SMART" id="SM00225">
    <property type="entry name" value="BTB"/>
    <property type="match status" value="1"/>
</dbReference>
<dbReference type="Gene3D" id="2.120.10.80">
    <property type="entry name" value="Kelch-type beta propeller"/>
    <property type="match status" value="1"/>
</dbReference>
<reference evidence="6 7" key="1">
    <citation type="submission" date="2025-04" db="UniProtKB">
        <authorList>
            <consortium name="RefSeq"/>
        </authorList>
    </citation>
    <scope>IDENTIFICATION</scope>
    <source>
        <tissue evidence="6 7">Gonads</tissue>
    </source>
</reference>
<evidence type="ECO:0000256" key="2">
    <source>
        <dbReference type="ARBA" id="ARBA00022737"/>
    </source>
</evidence>
<dbReference type="RefSeq" id="XP_013408734.1">
    <property type="nucleotide sequence ID" value="XM_013553280.1"/>
</dbReference>
<accession>A0A1S3JEH1</accession>
<dbReference type="Gene3D" id="3.30.710.10">
    <property type="entry name" value="Potassium Channel Kv1.1, Chain A"/>
    <property type="match status" value="1"/>
</dbReference>
<dbReference type="SUPFAM" id="SSF54695">
    <property type="entry name" value="POZ domain"/>
    <property type="match status" value="1"/>
</dbReference>
<evidence type="ECO:0000256" key="3">
    <source>
        <dbReference type="SAM" id="MobiDB-lite"/>
    </source>
</evidence>
<gene>
    <name evidence="6 7" type="primary">LOC106172525</name>
</gene>
<dbReference type="InterPro" id="IPR006652">
    <property type="entry name" value="Kelch_1"/>
</dbReference>
<dbReference type="RefSeq" id="XP_013408733.1">
    <property type="nucleotide sequence ID" value="XM_013553279.1"/>
</dbReference>
<evidence type="ECO:0000313" key="7">
    <source>
        <dbReference type="RefSeq" id="XP_013408734.1"/>
    </source>
</evidence>
<dbReference type="Pfam" id="PF01344">
    <property type="entry name" value="Kelch_1"/>
    <property type="match status" value="1"/>
</dbReference>
<dbReference type="AlphaFoldDB" id="A0A1S3JEH1"/>
<evidence type="ECO:0000313" key="5">
    <source>
        <dbReference type="Proteomes" id="UP000085678"/>
    </source>
</evidence>
<dbReference type="OMA" id="WEERASM"/>
<dbReference type="PANTHER" id="PTHR45632">
    <property type="entry name" value="LD33804P"/>
    <property type="match status" value="1"/>
</dbReference>
<protein>
    <submittedName>
        <fullName evidence="6 7">Kelch-like protein 26</fullName>
    </submittedName>
</protein>
<dbReference type="InterPro" id="IPR017096">
    <property type="entry name" value="BTB-kelch_protein"/>
</dbReference>
<feature type="region of interest" description="Disordered" evidence="3">
    <location>
        <begin position="1"/>
        <end position="21"/>
    </location>
</feature>
<dbReference type="Pfam" id="PF00651">
    <property type="entry name" value="BTB"/>
    <property type="match status" value="1"/>
</dbReference>
<dbReference type="InterPro" id="IPR011705">
    <property type="entry name" value="BACK"/>
</dbReference>
<dbReference type="Pfam" id="PF24681">
    <property type="entry name" value="Kelch_KLHDC2_KLHL20_DRC7"/>
    <property type="match status" value="1"/>
</dbReference>
<dbReference type="PANTHER" id="PTHR45632:SF17">
    <property type="entry name" value="KELCH-LIKE PROTEIN 31"/>
    <property type="match status" value="1"/>
</dbReference>
<dbReference type="KEGG" id="lak:106172525"/>
<dbReference type="PROSITE" id="PS50097">
    <property type="entry name" value="BTB"/>
    <property type="match status" value="1"/>
</dbReference>
<keyword evidence="1" id="KW-0880">Kelch repeat</keyword>
<evidence type="ECO:0000256" key="1">
    <source>
        <dbReference type="ARBA" id="ARBA00022441"/>
    </source>
</evidence>
<name>A0A1S3JEH1_LINAN</name>
<dbReference type="PIRSF" id="PIRSF037037">
    <property type="entry name" value="Kelch-like_protein_gigaxonin"/>
    <property type="match status" value="1"/>
</dbReference>
<keyword evidence="2" id="KW-0677">Repeat</keyword>
<dbReference type="STRING" id="7574.A0A1S3JEH1"/>
<dbReference type="Gene3D" id="1.25.40.420">
    <property type="match status" value="1"/>
</dbReference>